<evidence type="ECO:0000313" key="2">
    <source>
        <dbReference type="EMBL" id="PTQ85905.1"/>
    </source>
</evidence>
<name>A0A2T5IQ04_9LACT</name>
<accession>A0A2T5IQ04</accession>
<gene>
    <name evidence="2" type="ORF">C8U37_1028</name>
</gene>
<dbReference type="Pfam" id="PF08378">
    <property type="entry name" value="NERD"/>
    <property type="match status" value="1"/>
</dbReference>
<evidence type="ECO:0000259" key="1">
    <source>
        <dbReference type="PROSITE" id="PS50965"/>
    </source>
</evidence>
<evidence type="ECO:0000313" key="3">
    <source>
        <dbReference type="Proteomes" id="UP000244161"/>
    </source>
</evidence>
<keyword evidence="3" id="KW-1185">Reference proteome</keyword>
<dbReference type="RefSeq" id="WP_108031501.1">
    <property type="nucleotide sequence ID" value="NZ_QAOM01000002.1"/>
</dbReference>
<dbReference type="Proteomes" id="UP000244161">
    <property type="component" value="Unassembled WGS sequence"/>
</dbReference>
<reference evidence="2 3" key="1">
    <citation type="submission" date="2018-04" db="EMBL/GenBank/DDBJ databases">
        <title>Genomic Encyclopedia of Archaeal and Bacterial Type Strains, Phase II (KMG-II): from individual species to whole genera.</title>
        <authorList>
            <person name="Goeker M."/>
        </authorList>
    </citation>
    <scope>NUCLEOTIDE SEQUENCE [LARGE SCALE GENOMIC DNA]</scope>
    <source>
        <strain evidence="2 3">DSM 18806</strain>
    </source>
</reference>
<dbReference type="EMBL" id="QAOM01000002">
    <property type="protein sequence ID" value="PTQ85905.1"/>
    <property type="molecule type" value="Genomic_DNA"/>
</dbReference>
<proteinExistence type="predicted"/>
<dbReference type="OrthoDB" id="2136191at2"/>
<feature type="domain" description="NERD" evidence="1">
    <location>
        <begin position="37"/>
        <end position="150"/>
    </location>
</feature>
<dbReference type="AlphaFoldDB" id="A0A2T5IQ04"/>
<dbReference type="PROSITE" id="PS50965">
    <property type="entry name" value="NERD"/>
    <property type="match status" value="1"/>
</dbReference>
<dbReference type="InterPro" id="IPR011528">
    <property type="entry name" value="NERD"/>
</dbReference>
<sequence length="306" mass="35535">MAFKERTKSKQLRTYEILSQRMSLEKEDYYYSLNRKKGHEGECRYDVLTEKLEPNCIILNDLQLEIRHSSFQVDTLLLFADKIILAEIKNYEGVHLWGKEKLTKRSGTTLENPSMQLQKTKVRLEMLLQEMGYSVKVDAVVVFVNPEFTLLGAPYDETFILPSQIPEHFRELQNLATQQPSKKMEKLAEELLKRHITDYPSKSLEYDYEKIGKGINCPSCGFLAKNYAGRSHVCGSCGKKMSIKKAISSSIFDFYFLFPYEKITTKRLADWCCAQNKDRVYAVLKQEWQPIGSAPGRYYVPMDQKL</sequence>
<comment type="caution">
    <text evidence="2">The sequence shown here is derived from an EMBL/GenBank/DDBJ whole genome shotgun (WGS) entry which is preliminary data.</text>
</comment>
<protein>
    <submittedName>
        <fullName evidence="2">Nuclease-like protein</fullName>
    </submittedName>
</protein>
<organism evidence="2 3">
    <name type="scientific">Trichococcus patagoniensis</name>
    <dbReference type="NCBI Taxonomy" id="382641"/>
    <lineage>
        <taxon>Bacteria</taxon>
        <taxon>Bacillati</taxon>
        <taxon>Bacillota</taxon>
        <taxon>Bacilli</taxon>
        <taxon>Lactobacillales</taxon>
        <taxon>Carnobacteriaceae</taxon>
        <taxon>Trichococcus</taxon>
    </lineage>
</organism>